<comment type="caution">
    <text evidence="2">The sequence shown here is derived from an EMBL/GenBank/DDBJ whole genome shotgun (WGS) entry which is preliminary data.</text>
</comment>
<dbReference type="EMBL" id="VLKH01000001">
    <property type="protein sequence ID" value="TWH83626.1"/>
    <property type="molecule type" value="Genomic_DNA"/>
</dbReference>
<organism evidence="2 3">
    <name type="scientific">Sedimentibacter saalensis</name>
    <dbReference type="NCBI Taxonomy" id="130788"/>
    <lineage>
        <taxon>Bacteria</taxon>
        <taxon>Bacillati</taxon>
        <taxon>Bacillota</taxon>
        <taxon>Tissierellia</taxon>
        <taxon>Sedimentibacter</taxon>
    </lineage>
</organism>
<proteinExistence type="predicted"/>
<evidence type="ECO:0000313" key="2">
    <source>
        <dbReference type="EMBL" id="TWH83626.1"/>
    </source>
</evidence>
<evidence type="ECO:0008006" key="4">
    <source>
        <dbReference type="Google" id="ProtNLM"/>
    </source>
</evidence>
<keyword evidence="1" id="KW-0732">Signal</keyword>
<reference evidence="2 3" key="1">
    <citation type="submission" date="2019-07" db="EMBL/GenBank/DDBJ databases">
        <title>Genomic Encyclopedia of Type Strains, Phase I: the one thousand microbial genomes (KMG-I) project.</title>
        <authorList>
            <person name="Kyrpides N."/>
        </authorList>
    </citation>
    <scope>NUCLEOTIDE SEQUENCE [LARGE SCALE GENOMIC DNA]</scope>
    <source>
        <strain evidence="2 3">DSM 13558</strain>
    </source>
</reference>
<name>A0A562JK93_9FIRM</name>
<keyword evidence="3" id="KW-1185">Reference proteome</keyword>
<dbReference type="RefSeq" id="WP_145078824.1">
    <property type="nucleotide sequence ID" value="NZ_VLKH01000001.1"/>
</dbReference>
<evidence type="ECO:0000313" key="3">
    <source>
        <dbReference type="Proteomes" id="UP000315343"/>
    </source>
</evidence>
<feature type="chain" id="PRO_5022140520" description="S-layer family protein" evidence="1">
    <location>
        <begin position="24"/>
        <end position="458"/>
    </location>
</feature>
<accession>A0A562JK93</accession>
<dbReference type="AlphaFoldDB" id="A0A562JK93"/>
<gene>
    <name evidence="2" type="ORF">LY60_00237</name>
</gene>
<sequence>MKKKYFLLLLVVAILFSFQTALAENRMDYTNEASKLNAMGLFNGTQNGYELDRVPTRVESAAMLVRLLGAEQEANEKNYEHPFTDVPEWADNIVGYMYEKGYTKGLGNNLFGSSQTTIARDYTTFMLRSLGYGDGDFSYLDAMNYAVTKGIITEEEAGKLNSLEFRRNEMAMLSYRTLKVPVKGESVLLSEKLVENGVVSAQAAYDAGVADYEVLPVKVYKSNGSLKIDFYYSQLSPEIKEVYYKLAYSTNGQEDFSDDEYMARSAFLMDNQKRNIKNEGYNNQTGETYYQDMHTIVRFYDNSYIMNYYCIVPENITEGEHKYVIIKASESMKKLQSESEKEFAQYRTEKLSKISQIPAKAYSIEQADGKYFINIDRTKLPESMRNAVYYGQSGVSDNDYSNDIERTLGKFFTSTTAHRKNGEFIDGEPIELMEYEYNMFTLLDENEDIVGVTVLNVN</sequence>
<protein>
    <recommendedName>
        <fullName evidence="4">S-layer family protein</fullName>
    </recommendedName>
</protein>
<dbReference type="OrthoDB" id="1862659at2"/>
<feature type="signal peptide" evidence="1">
    <location>
        <begin position="1"/>
        <end position="23"/>
    </location>
</feature>
<dbReference type="Proteomes" id="UP000315343">
    <property type="component" value="Unassembled WGS sequence"/>
</dbReference>
<evidence type="ECO:0000256" key="1">
    <source>
        <dbReference type="SAM" id="SignalP"/>
    </source>
</evidence>